<organism evidence="2">
    <name type="scientific">Ignavibacterium album</name>
    <dbReference type="NCBI Taxonomy" id="591197"/>
    <lineage>
        <taxon>Bacteria</taxon>
        <taxon>Pseudomonadati</taxon>
        <taxon>Ignavibacteriota</taxon>
        <taxon>Ignavibacteria</taxon>
        <taxon>Ignavibacteriales</taxon>
        <taxon>Ignavibacteriaceae</taxon>
        <taxon>Ignavibacterium</taxon>
    </lineage>
</organism>
<sequence length="377" mass="44519">MKNPFIYGKIASGESFTDREEEQKQLIANFTSGINTIIISPRRWGKSSLVNVAAGYFQKKNPETRFCFIDLFNVRSEEDFYSYFTKNILKISFTKWEEMINSAKTFFKQISPKFNFGIDPMNDFSVSLDWNEVKKSPDDILNLPESISKKKKIKIIVCIDEFQNIAFFDDALAFQKKLRAHWQHHKIASYCFYGSKRHMLTELFEDKSMPFYKFGNVMFLEKISEFYWTDFIMNNFERTKKHIKKEVAQRIAQTMENHPYFVQQLAHTAWDLTQKSCTEKELNLAIDKLLNQHTILFQREVDNLTNPQINFLKALCENVKQFSSAKTLIEYKLGTSGNVNRIKESLVKKEILDITPDNIEFIDPLFKLWFMKIYLKL</sequence>
<proteinExistence type="predicted"/>
<evidence type="ECO:0000313" key="2">
    <source>
        <dbReference type="EMBL" id="HGT47742.1"/>
    </source>
</evidence>
<protein>
    <recommendedName>
        <fullName evidence="1">AAA-ATPase-like domain-containing protein</fullName>
    </recommendedName>
</protein>
<feature type="domain" description="AAA-ATPase-like" evidence="1">
    <location>
        <begin position="30"/>
        <end position="165"/>
    </location>
</feature>
<dbReference type="AlphaFoldDB" id="A0A832G7I3"/>
<reference evidence="2" key="1">
    <citation type="journal article" date="2020" name="mSystems">
        <title>Genome- and Community-Level Interaction Insights into Carbon Utilization and Element Cycling Functions of Hydrothermarchaeota in Hydrothermal Sediment.</title>
        <authorList>
            <person name="Zhou Z."/>
            <person name="Liu Y."/>
            <person name="Xu W."/>
            <person name="Pan J."/>
            <person name="Luo Z.H."/>
            <person name="Li M."/>
        </authorList>
    </citation>
    <scope>NUCLEOTIDE SEQUENCE [LARGE SCALE GENOMIC DNA]</scope>
    <source>
        <strain evidence="2">SpSt-500</strain>
    </source>
</reference>
<name>A0A832G7I3_9BACT</name>
<gene>
    <name evidence="2" type="ORF">ENS56_06885</name>
</gene>
<dbReference type="InterPro" id="IPR027417">
    <property type="entry name" value="P-loop_NTPase"/>
</dbReference>
<dbReference type="PANTHER" id="PTHR34301">
    <property type="entry name" value="DNA-BINDING PROTEIN-RELATED"/>
    <property type="match status" value="1"/>
</dbReference>
<evidence type="ECO:0000259" key="1">
    <source>
        <dbReference type="Pfam" id="PF09820"/>
    </source>
</evidence>
<accession>A0A832G7I3</accession>
<comment type="caution">
    <text evidence="2">The sequence shown here is derived from an EMBL/GenBank/DDBJ whole genome shotgun (WGS) entry which is preliminary data.</text>
</comment>
<dbReference type="InterPro" id="IPR018631">
    <property type="entry name" value="AAA-ATPase-like_dom"/>
</dbReference>
<dbReference type="SUPFAM" id="SSF52540">
    <property type="entry name" value="P-loop containing nucleoside triphosphate hydrolases"/>
    <property type="match status" value="1"/>
</dbReference>
<dbReference type="EMBL" id="DSVI01000008">
    <property type="protein sequence ID" value="HGT47742.1"/>
    <property type="molecule type" value="Genomic_DNA"/>
</dbReference>
<dbReference type="Gene3D" id="3.40.50.300">
    <property type="entry name" value="P-loop containing nucleotide triphosphate hydrolases"/>
    <property type="match status" value="1"/>
</dbReference>
<dbReference type="PANTHER" id="PTHR34301:SF8">
    <property type="entry name" value="ATPASE DOMAIN-CONTAINING PROTEIN"/>
    <property type="match status" value="1"/>
</dbReference>
<dbReference type="Pfam" id="PF09820">
    <property type="entry name" value="AAA-ATPase_like"/>
    <property type="match status" value="1"/>
</dbReference>